<sequence length="152" mass="16423">MSVIVDDQDVLLQYNAPGGWIPGGTSFEYMGTTTSSKTLGDSVIFTFEGSSISVYATVGPSGGSSMGFGIDQSVISLYSAPAVTSAMYHQVLWTSAFLPEGSHTLEMIQNSSYPNNTIFLDYLLYNTHRPPARPYSSMIVTPSCNTRPAGWR</sequence>
<dbReference type="AlphaFoldDB" id="A0AAD7HVY7"/>
<dbReference type="EMBL" id="JARJLG010000204">
    <property type="protein sequence ID" value="KAJ7728578.1"/>
    <property type="molecule type" value="Genomic_DNA"/>
</dbReference>
<reference evidence="1" key="1">
    <citation type="submission" date="2023-03" db="EMBL/GenBank/DDBJ databases">
        <title>Massive genome expansion in bonnet fungi (Mycena s.s.) driven by repeated elements and novel gene families across ecological guilds.</title>
        <authorList>
            <consortium name="Lawrence Berkeley National Laboratory"/>
            <person name="Harder C.B."/>
            <person name="Miyauchi S."/>
            <person name="Viragh M."/>
            <person name="Kuo A."/>
            <person name="Thoen E."/>
            <person name="Andreopoulos B."/>
            <person name="Lu D."/>
            <person name="Skrede I."/>
            <person name="Drula E."/>
            <person name="Henrissat B."/>
            <person name="Morin E."/>
            <person name="Kohler A."/>
            <person name="Barry K."/>
            <person name="LaButti K."/>
            <person name="Morin E."/>
            <person name="Salamov A."/>
            <person name="Lipzen A."/>
            <person name="Mereny Z."/>
            <person name="Hegedus B."/>
            <person name="Baldrian P."/>
            <person name="Stursova M."/>
            <person name="Weitz H."/>
            <person name="Taylor A."/>
            <person name="Grigoriev I.V."/>
            <person name="Nagy L.G."/>
            <person name="Martin F."/>
            <person name="Kauserud H."/>
        </authorList>
    </citation>
    <scope>NUCLEOTIDE SEQUENCE</scope>
    <source>
        <strain evidence="1">CBHHK188m</strain>
    </source>
</reference>
<evidence type="ECO:0000313" key="2">
    <source>
        <dbReference type="Proteomes" id="UP001215280"/>
    </source>
</evidence>
<dbReference type="Gene3D" id="2.60.120.260">
    <property type="entry name" value="Galactose-binding domain-like"/>
    <property type="match status" value="1"/>
</dbReference>
<comment type="caution">
    <text evidence="1">The sequence shown here is derived from an EMBL/GenBank/DDBJ whole genome shotgun (WGS) entry which is preliminary data.</text>
</comment>
<organism evidence="1 2">
    <name type="scientific">Mycena maculata</name>
    <dbReference type="NCBI Taxonomy" id="230809"/>
    <lineage>
        <taxon>Eukaryota</taxon>
        <taxon>Fungi</taxon>
        <taxon>Dikarya</taxon>
        <taxon>Basidiomycota</taxon>
        <taxon>Agaricomycotina</taxon>
        <taxon>Agaricomycetes</taxon>
        <taxon>Agaricomycetidae</taxon>
        <taxon>Agaricales</taxon>
        <taxon>Marasmiineae</taxon>
        <taxon>Mycenaceae</taxon>
        <taxon>Mycena</taxon>
    </lineage>
</organism>
<protein>
    <submittedName>
        <fullName evidence="1">Uncharacterized protein</fullName>
    </submittedName>
</protein>
<evidence type="ECO:0000313" key="1">
    <source>
        <dbReference type="EMBL" id="KAJ7728578.1"/>
    </source>
</evidence>
<keyword evidence="2" id="KW-1185">Reference proteome</keyword>
<dbReference type="Proteomes" id="UP001215280">
    <property type="component" value="Unassembled WGS sequence"/>
</dbReference>
<accession>A0AAD7HVY7</accession>
<proteinExistence type="predicted"/>
<name>A0AAD7HVY7_9AGAR</name>
<gene>
    <name evidence="1" type="ORF">DFH07DRAFT_757210</name>
</gene>